<protein>
    <submittedName>
        <fullName evidence="2">Uncharacterized protein</fullName>
    </submittedName>
</protein>
<dbReference type="EMBL" id="AGBW02009891">
    <property type="protein sequence ID" value="OWR49631.1"/>
    <property type="molecule type" value="Genomic_DNA"/>
</dbReference>
<evidence type="ECO:0000313" key="2">
    <source>
        <dbReference type="EMBL" id="OWR49631.1"/>
    </source>
</evidence>
<dbReference type="Proteomes" id="UP000007151">
    <property type="component" value="Unassembled WGS sequence"/>
</dbReference>
<dbReference type="KEGG" id="dpl:KGM_215441B"/>
<feature type="compositionally biased region" description="Low complexity" evidence="1">
    <location>
        <begin position="13"/>
        <end position="27"/>
    </location>
</feature>
<organism evidence="2 3">
    <name type="scientific">Danaus plexippus plexippus</name>
    <dbReference type="NCBI Taxonomy" id="278856"/>
    <lineage>
        <taxon>Eukaryota</taxon>
        <taxon>Metazoa</taxon>
        <taxon>Ecdysozoa</taxon>
        <taxon>Arthropoda</taxon>
        <taxon>Hexapoda</taxon>
        <taxon>Insecta</taxon>
        <taxon>Pterygota</taxon>
        <taxon>Neoptera</taxon>
        <taxon>Endopterygota</taxon>
        <taxon>Lepidoptera</taxon>
        <taxon>Glossata</taxon>
        <taxon>Ditrysia</taxon>
        <taxon>Papilionoidea</taxon>
        <taxon>Nymphalidae</taxon>
        <taxon>Danainae</taxon>
        <taxon>Danaini</taxon>
        <taxon>Danaina</taxon>
        <taxon>Danaus</taxon>
        <taxon>Danaus</taxon>
    </lineage>
</organism>
<feature type="compositionally biased region" description="Low complexity" evidence="1">
    <location>
        <begin position="39"/>
        <end position="55"/>
    </location>
</feature>
<evidence type="ECO:0000256" key="1">
    <source>
        <dbReference type="SAM" id="MobiDB-lite"/>
    </source>
</evidence>
<comment type="caution">
    <text evidence="2">The sequence shown here is derived from an EMBL/GenBank/DDBJ whole genome shotgun (WGS) entry which is preliminary data.</text>
</comment>
<feature type="compositionally biased region" description="Basic residues" evidence="1">
    <location>
        <begin position="28"/>
        <end position="38"/>
    </location>
</feature>
<dbReference type="InParanoid" id="A0A212F7B7"/>
<name>A0A212F7B7_DANPL</name>
<accession>A0A212F7B7</accession>
<evidence type="ECO:0000313" key="3">
    <source>
        <dbReference type="Proteomes" id="UP000007151"/>
    </source>
</evidence>
<reference evidence="2 3" key="1">
    <citation type="journal article" date="2011" name="Cell">
        <title>The monarch butterfly genome yields insights into long-distance migration.</title>
        <authorList>
            <person name="Zhan S."/>
            <person name="Merlin C."/>
            <person name="Boore J.L."/>
            <person name="Reppert S.M."/>
        </authorList>
    </citation>
    <scope>NUCLEOTIDE SEQUENCE [LARGE SCALE GENOMIC DNA]</scope>
    <source>
        <strain evidence="2">F-2</strain>
    </source>
</reference>
<sequence length="69" mass="7349">HSHVTLIVHNTVSSPPRASPAPAASRATPRHATTRHATPRIATRATLATLAPTARSPQPAPRIMHTDYT</sequence>
<feature type="region of interest" description="Disordered" evidence="1">
    <location>
        <begin position="1"/>
        <end position="69"/>
    </location>
</feature>
<feature type="non-terminal residue" evidence="2">
    <location>
        <position position="1"/>
    </location>
</feature>
<dbReference type="AlphaFoldDB" id="A0A212F7B7"/>
<gene>
    <name evidence="2" type="ORF">KGM_215441B</name>
</gene>
<proteinExistence type="predicted"/>
<keyword evidence="3" id="KW-1185">Reference proteome</keyword>